<dbReference type="Gene3D" id="3.60.20.40">
    <property type="match status" value="1"/>
</dbReference>
<dbReference type="SUPFAM" id="SSF56235">
    <property type="entry name" value="N-terminal nucleophile aminohydrolases (Ntn hydrolases)"/>
    <property type="match status" value="1"/>
</dbReference>
<gene>
    <name evidence="5" type="ORF">JOC83_001934</name>
</gene>
<keyword evidence="5" id="KW-0012">Acyltransferase</keyword>
<dbReference type="PRINTS" id="PR01210">
    <property type="entry name" value="GGTRANSPTASE"/>
</dbReference>
<dbReference type="InterPro" id="IPR043137">
    <property type="entry name" value="GGT_ssub_C"/>
</dbReference>
<dbReference type="InterPro" id="IPR051792">
    <property type="entry name" value="GGT_bact"/>
</dbReference>
<dbReference type="InterPro" id="IPR029055">
    <property type="entry name" value="Ntn_hydrolases_N"/>
</dbReference>
<dbReference type="EMBL" id="JAFBFC010000003">
    <property type="protein sequence ID" value="MBM7703087.1"/>
    <property type="molecule type" value="Genomic_DNA"/>
</dbReference>
<evidence type="ECO:0000256" key="4">
    <source>
        <dbReference type="ARBA" id="ARBA00023145"/>
    </source>
</evidence>
<protein>
    <submittedName>
        <fullName evidence="5">Gamma-glutamyltranspeptidase/glutathione hydrolase</fullName>
        <ecNumber evidence="5">2.3.2.2</ecNumber>
        <ecNumber evidence="5">3.4.19.13</ecNumber>
    </submittedName>
</protein>
<dbReference type="RefSeq" id="WP_338038895.1">
    <property type="nucleotide sequence ID" value="NZ_JAFBFC010000003.1"/>
</dbReference>
<keyword evidence="4" id="KW-0865">Zymogen</keyword>
<evidence type="ECO:0000256" key="1">
    <source>
        <dbReference type="ARBA" id="ARBA00009381"/>
    </source>
</evidence>
<dbReference type="EC" id="2.3.2.2" evidence="5"/>
<evidence type="ECO:0000313" key="5">
    <source>
        <dbReference type="EMBL" id="MBM7703087.1"/>
    </source>
</evidence>
<dbReference type="GO" id="GO:0036374">
    <property type="term" value="F:glutathione hydrolase activity"/>
    <property type="evidence" value="ECO:0007669"/>
    <property type="project" value="UniProtKB-EC"/>
</dbReference>
<comment type="caution">
    <text evidence="5">The sequence shown here is derived from an EMBL/GenBank/DDBJ whole genome shotgun (WGS) entry which is preliminary data.</text>
</comment>
<sequence>MKKVLLVVISAIFLVVSVTAIINKNQPNIISEVPLPFKEEVGYGVSVSDPIAAKVGMDVLENGGNAVDAAIAISYVLGVVEPYGSGVGGGGGMLIAKEDKNPTFIDYREVAPESEEGTIGVPGFVKGMAYVHEEYGKKPLDELIQPAIDYADKGFEVGSVLYSRLQASRGRMPVDDLKSFYPNEQAIAVGGVLKQPELADVLRIIQEEGPDGFYEGDVAKALADQTDISLEDLNEYEIEEREPVMSTYDGYEIISAPPPFSGTTLIQMLKMMEKEQIEQIAKDDPNKYYYSMGQIKKIAYQDRISNISDPNFEEQSPDEWVADDYIGKLTERLHEKNLDSGQKDDEEHESTTHFVVIDKEGTTVSTTNTLSNFFGIGKQVKGFFLNNNADTFGSSGVNTMEGGKRARTFTAPTIIRDQGEWVMGIGSPGGTRIPQILSQVMNHHFQGDVSLKDAVEQSRFIFDKGDMVIEPELEGSIQDVISNGDYNISIRRSDVFYGGVQALTKDLRTNQISGVGDPRRGGVWESGR</sequence>
<name>A0ABS2QVR2_9BACI</name>
<dbReference type="EC" id="3.4.19.13" evidence="5"/>
<dbReference type="PANTHER" id="PTHR43199">
    <property type="entry name" value="GLUTATHIONE HYDROLASE"/>
    <property type="match status" value="1"/>
</dbReference>
<evidence type="ECO:0000313" key="6">
    <source>
        <dbReference type="Proteomes" id="UP000809829"/>
    </source>
</evidence>
<accession>A0ABS2QVR2</accession>
<keyword evidence="6" id="KW-1185">Reference proteome</keyword>
<proteinExistence type="inferred from homology"/>
<dbReference type="Proteomes" id="UP000809829">
    <property type="component" value="Unassembled WGS sequence"/>
</dbReference>
<keyword evidence="2 5" id="KW-0808">Transferase</keyword>
<evidence type="ECO:0000256" key="2">
    <source>
        <dbReference type="ARBA" id="ARBA00022679"/>
    </source>
</evidence>
<reference evidence="5 6" key="1">
    <citation type="submission" date="2021-01" db="EMBL/GenBank/DDBJ databases">
        <title>Genomic Encyclopedia of Type Strains, Phase IV (KMG-IV): sequencing the most valuable type-strain genomes for metagenomic binning, comparative biology and taxonomic classification.</title>
        <authorList>
            <person name="Goeker M."/>
        </authorList>
    </citation>
    <scope>NUCLEOTIDE SEQUENCE [LARGE SCALE GENOMIC DNA]</scope>
    <source>
        <strain evidence="5 6">DSM 104297</strain>
    </source>
</reference>
<dbReference type="Gene3D" id="1.10.246.230">
    <property type="match status" value="1"/>
</dbReference>
<comment type="similarity">
    <text evidence="1">Belongs to the gamma-glutamyltransferase family.</text>
</comment>
<evidence type="ECO:0000256" key="3">
    <source>
        <dbReference type="ARBA" id="ARBA00022801"/>
    </source>
</evidence>
<dbReference type="GO" id="GO:0103068">
    <property type="term" value="F:leukotriene C4 gamma-glutamyl transferase activity"/>
    <property type="evidence" value="ECO:0007669"/>
    <property type="project" value="UniProtKB-EC"/>
</dbReference>
<organism evidence="5 6">
    <name type="scientific">Priestia iocasae</name>
    <dbReference type="NCBI Taxonomy" id="2291674"/>
    <lineage>
        <taxon>Bacteria</taxon>
        <taxon>Bacillati</taxon>
        <taxon>Bacillota</taxon>
        <taxon>Bacilli</taxon>
        <taxon>Bacillales</taxon>
        <taxon>Bacillaceae</taxon>
        <taxon>Priestia</taxon>
    </lineage>
</organism>
<keyword evidence="3 5" id="KW-0378">Hydrolase</keyword>
<dbReference type="PANTHER" id="PTHR43199:SF1">
    <property type="entry name" value="GLUTATHIONE HYDROLASE PROENZYME"/>
    <property type="match status" value="1"/>
</dbReference>
<dbReference type="Pfam" id="PF01019">
    <property type="entry name" value="G_glu_transpept"/>
    <property type="match status" value="1"/>
</dbReference>